<dbReference type="InterPro" id="IPR000916">
    <property type="entry name" value="Bet_v_I/MLP"/>
</dbReference>
<keyword evidence="3" id="KW-1185">Reference proteome</keyword>
<evidence type="ECO:0000313" key="2">
    <source>
        <dbReference type="EMBL" id="KAJ9166219.1"/>
    </source>
</evidence>
<accession>A0ABQ9LE36</accession>
<protein>
    <recommendedName>
        <fullName evidence="1">Bet v I/Major latex protein domain-containing protein</fullName>
    </recommendedName>
</protein>
<dbReference type="Pfam" id="PF00407">
    <property type="entry name" value="Bet_v_1"/>
    <property type="match status" value="1"/>
</dbReference>
<dbReference type="InterPro" id="IPR023393">
    <property type="entry name" value="START-like_dom_sf"/>
</dbReference>
<comment type="caution">
    <text evidence="2">The sequence shown here is derived from an EMBL/GenBank/DDBJ whole genome shotgun (WGS) entry which is preliminary data.</text>
</comment>
<dbReference type="Proteomes" id="UP001174677">
    <property type="component" value="Chromosome 12"/>
</dbReference>
<feature type="domain" description="Bet v I/Major latex protein" evidence="1">
    <location>
        <begin position="56"/>
        <end position="138"/>
    </location>
</feature>
<dbReference type="SUPFAM" id="SSF55961">
    <property type="entry name" value="Bet v1-like"/>
    <property type="match status" value="1"/>
</dbReference>
<dbReference type="EMBL" id="JARPOI010000012">
    <property type="protein sequence ID" value="KAJ9166219.1"/>
    <property type="molecule type" value="Genomic_DNA"/>
</dbReference>
<name>A0ABQ9LE36_HEVBR</name>
<organism evidence="2 3">
    <name type="scientific">Hevea brasiliensis</name>
    <name type="common">Para rubber tree</name>
    <name type="synonym">Siphonia brasiliensis</name>
    <dbReference type="NCBI Taxonomy" id="3981"/>
    <lineage>
        <taxon>Eukaryota</taxon>
        <taxon>Viridiplantae</taxon>
        <taxon>Streptophyta</taxon>
        <taxon>Embryophyta</taxon>
        <taxon>Tracheophyta</taxon>
        <taxon>Spermatophyta</taxon>
        <taxon>Magnoliopsida</taxon>
        <taxon>eudicotyledons</taxon>
        <taxon>Gunneridae</taxon>
        <taxon>Pentapetalae</taxon>
        <taxon>rosids</taxon>
        <taxon>fabids</taxon>
        <taxon>Malpighiales</taxon>
        <taxon>Euphorbiaceae</taxon>
        <taxon>Crotonoideae</taxon>
        <taxon>Micrandreae</taxon>
        <taxon>Hevea</taxon>
    </lineage>
</organism>
<gene>
    <name evidence="2" type="ORF">P3X46_021000</name>
</gene>
<evidence type="ECO:0000313" key="3">
    <source>
        <dbReference type="Proteomes" id="UP001174677"/>
    </source>
</evidence>
<dbReference type="Gene3D" id="3.30.530.20">
    <property type="match status" value="1"/>
</dbReference>
<reference evidence="2 3" key="1">
    <citation type="journal article" date="2023" name="Plant Biotechnol. J.">
        <title>Chromosome-level wild Hevea brasiliensis genome provides new tools for genomic-assisted breeding and valuable loci to elevate rubber yield.</title>
        <authorList>
            <person name="Cheng H."/>
            <person name="Song X."/>
            <person name="Hu Y."/>
            <person name="Wu T."/>
            <person name="Yang Q."/>
            <person name="An Z."/>
            <person name="Feng S."/>
            <person name="Deng Z."/>
            <person name="Wu W."/>
            <person name="Zeng X."/>
            <person name="Tu M."/>
            <person name="Wang X."/>
            <person name="Huang H."/>
        </authorList>
    </citation>
    <scope>NUCLEOTIDE SEQUENCE [LARGE SCALE GENOMIC DNA]</scope>
    <source>
        <strain evidence="2">MT/VB/25A 57/8</strain>
    </source>
</reference>
<evidence type="ECO:0000259" key="1">
    <source>
        <dbReference type="Pfam" id="PF00407"/>
    </source>
</evidence>
<proteinExistence type="predicted"/>
<sequence>MASKTETGTGGVTVTIKSSPEVYWMELQNSTIIYPFAIPELYTSITPNPKNPNERTITYGPNSPNFKTSTEITDNKEKAIVYRVTAGDIPSKYHVLDFKAVIFYPKDNNVAWTWTYNYASDQKQSASKFEAAMEDIAKRTLQKLDQVDSNTALSKLAILN</sequence>